<comment type="caution">
    <text evidence="3">The sequence shown here is derived from an EMBL/GenBank/DDBJ whole genome shotgun (WGS) entry which is preliminary data.</text>
</comment>
<keyword evidence="1" id="KW-0472">Membrane</keyword>
<dbReference type="PANTHER" id="PTHR30319:SF1">
    <property type="entry name" value="TRANSCRIPTIONAL REPRESSOR PAAX"/>
    <property type="match status" value="1"/>
</dbReference>
<evidence type="ECO:0000313" key="4">
    <source>
        <dbReference type="Proteomes" id="UP000176558"/>
    </source>
</evidence>
<accession>A0A1G2UTR8</accession>
<feature type="domain" description="Transcriptional repressor PaaX-like central Cas2-like" evidence="2">
    <location>
        <begin position="99"/>
        <end position="176"/>
    </location>
</feature>
<dbReference type="PANTHER" id="PTHR30319">
    <property type="entry name" value="PHENYLACETIC ACID REGULATOR-RELATED TRANSCRIPTIONAL REPRESSOR"/>
    <property type="match status" value="1"/>
</dbReference>
<feature type="transmembrane region" description="Helical" evidence="1">
    <location>
        <begin position="20"/>
        <end position="42"/>
    </location>
</feature>
<name>A0A1G2UTR8_9BACT</name>
<evidence type="ECO:0000259" key="2">
    <source>
        <dbReference type="Pfam" id="PF20803"/>
    </source>
</evidence>
<dbReference type="Gene3D" id="3.30.70.2650">
    <property type="match status" value="1"/>
</dbReference>
<reference evidence="3 4" key="1">
    <citation type="journal article" date="2016" name="Nat. Commun.">
        <title>Thousands of microbial genomes shed light on interconnected biogeochemical processes in an aquifer system.</title>
        <authorList>
            <person name="Anantharaman K."/>
            <person name="Brown C.T."/>
            <person name="Hug L.A."/>
            <person name="Sharon I."/>
            <person name="Castelle C.J."/>
            <person name="Probst A.J."/>
            <person name="Thomas B.C."/>
            <person name="Singh A."/>
            <person name="Wilkins M.J."/>
            <person name="Karaoz U."/>
            <person name="Brodie E.L."/>
            <person name="Williams K.H."/>
            <person name="Hubbard S.S."/>
            <person name="Banfield J.F."/>
        </authorList>
    </citation>
    <scope>NUCLEOTIDE SEQUENCE [LARGE SCALE GENOMIC DNA]</scope>
</reference>
<keyword evidence="1" id="KW-1133">Transmembrane helix</keyword>
<organism evidence="3 4">
    <name type="scientific">Candidatus Zambryskibacteria bacterium RIFCSPLOWO2_12_FULL_39_23</name>
    <dbReference type="NCBI Taxonomy" id="1802776"/>
    <lineage>
        <taxon>Bacteria</taxon>
        <taxon>Candidatus Zambryskiibacteriota</taxon>
    </lineage>
</organism>
<sequence>MNSKINNKVDLKKVILKTVATAGVLAMAILAPNAIQILRPFIKNKRKYNSKYYLNKKAKKLIDGGFIKIDIKNGKRFLSLTDRGERELLYYQITEKKKSKWDGKWRVVIFDVWENTRYKRNLLRNEIKDFGFVQLQRSVWIYPYECADFIELLKTDLSFGNNIRYMVVEKLDHDENLRKRFGIK</sequence>
<dbReference type="AlphaFoldDB" id="A0A1G2UTR8"/>
<dbReference type="InterPro" id="IPR048846">
    <property type="entry name" value="PaaX-like_central"/>
</dbReference>
<gene>
    <name evidence="3" type="ORF">A3G99_01390</name>
</gene>
<dbReference type="Proteomes" id="UP000176558">
    <property type="component" value="Unassembled WGS sequence"/>
</dbReference>
<protein>
    <recommendedName>
        <fullName evidence="2">Transcriptional repressor PaaX-like central Cas2-like domain-containing protein</fullName>
    </recommendedName>
</protein>
<dbReference type="GO" id="GO:0006351">
    <property type="term" value="P:DNA-templated transcription"/>
    <property type="evidence" value="ECO:0007669"/>
    <property type="project" value="TreeGrafter"/>
</dbReference>
<dbReference type="Pfam" id="PF20803">
    <property type="entry name" value="PaaX_M"/>
    <property type="match status" value="1"/>
</dbReference>
<proteinExistence type="predicted"/>
<dbReference type="SUPFAM" id="SSF143430">
    <property type="entry name" value="TTP0101/SSO1404-like"/>
    <property type="match status" value="1"/>
</dbReference>
<evidence type="ECO:0000256" key="1">
    <source>
        <dbReference type="SAM" id="Phobius"/>
    </source>
</evidence>
<dbReference type="EMBL" id="MHWT01000011">
    <property type="protein sequence ID" value="OHB12784.1"/>
    <property type="molecule type" value="Genomic_DNA"/>
</dbReference>
<keyword evidence="1" id="KW-0812">Transmembrane</keyword>
<evidence type="ECO:0000313" key="3">
    <source>
        <dbReference type="EMBL" id="OHB12784.1"/>
    </source>
</evidence>